<dbReference type="GO" id="GO:0016042">
    <property type="term" value="P:lipid catabolic process"/>
    <property type="evidence" value="ECO:0007669"/>
    <property type="project" value="UniProtKB-KW"/>
</dbReference>
<keyword evidence="2" id="KW-0442">Lipid degradation</keyword>
<gene>
    <name evidence="5" type="ORF">EYH45_07510</name>
</gene>
<dbReference type="Pfam" id="PF13091">
    <property type="entry name" value="PLDc_2"/>
    <property type="match status" value="1"/>
</dbReference>
<dbReference type="InterPro" id="IPR025202">
    <property type="entry name" value="PLD-like_dom"/>
</dbReference>
<proteinExistence type="predicted"/>
<reference evidence="5" key="1">
    <citation type="journal article" date="2020" name="ISME J.">
        <title>Gammaproteobacteria mediating utilization of methyl-, sulfur- and petroleum organic compounds in deep ocean hydrothermal plumes.</title>
        <authorList>
            <person name="Zhou Z."/>
            <person name="Liu Y."/>
            <person name="Pan J."/>
            <person name="Cron B.R."/>
            <person name="Toner B.M."/>
            <person name="Anantharaman K."/>
            <person name="Breier J.A."/>
            <person name="Dick G.J."/>
            <person name="Li M."/>
        </authorList>
    </citation>
    <scope>NUCLEOTIDE SEQUENCE</scope>
    <source>
        <strain evidence="5">SZUA-1515</strain>
    </source>
</reference>
<dbReference type="SUPFAM" id="SSF56024">
    <property type="entry name" value="Phospholipase D/nuclease"/>
    <property type="match status" value="1"/>
</dbReference>
<evidence type="ECO:0000256" key="2">
    <source>
        <dbReference type="ARBA" id="ARBA00022963"/>
    </source>
</evidence>
<dbReference type="Proteomes" id="UP000608579">
    <property type="component" value="Unassembled WGS sequence"/>
</dbReference>
<comment type="caution">
    <text evidence="5">The sequence shown here is derived from an EMBL/GenBank/DDBJ whole genome shotgun (WGS) entry which is preliminary data.</text>
</comment>
<dbReference type="AlphaFoldDB" id="A0A832ZZT7"/>
<dbReference type="PANTHER" id="PTHR43856:SF1">
    <property type="entry name" value="MITOCHONDRIAL CARDIOLIPIN HYDROLASE"/>
    <property type="match status" value="1"/>
</dbReference>
<evidence type="ECO:0000256" key="3">
    <source>
        <dbReference type="ARBA" id="ARBA00023098"/>
    </source>
</evidence>
<name>A0A832ZZT7_CALS0</name>
<dbReference type="InterPro" id="IPR051406">
    <property type="entry name" value="PLD_domain"/>
</dbReference>
<dbReference type="InterPro" id="IPR001736">
    <property type="entry name" value="PLipase_D/transphosphatidylase"/>
</dbReference>
<dbReference type="CDD" id="cd09170">
    <property type="entry name" value="PLDc_Nuc"/>
    <property type="match status" value="1"/>
</dbReference>
<keyword evidence="1" id="KW-0378">Hydrolase</keyword>
<keyword evidence="3" id="KW-0443">Lipid metabolism</keyword>
<evidence type="ECO:0000313" key="5">
    <source>
        <dbReference type="EMBL" id="HIQ30391.1"/>
    </source>
</evidence>
<evidence type="ECO:0000259" key="4">
    <source>
        <dbReference type="PROSITE" id="PS50035"/>
    </source>
</evidence>
<feature type="domain" description="PLD phosphodiesterase" evidence="4">
    <location>
        <begin position="177"/>
        <end position="204"/>
    </location>
</feature>
<dbReference type="PANTHER" id="PTHR43856">
    <property type="entry name" value="CARDIOLIPIN HYDROLASE"/>
    <property type="match status" value="1"/>
</dbReference>
<protein>
    <submittedName>
        <fullName evidence="5">Phospholipase D family protein</fullName>
    </submittedName>
</protein>
<dbReference type="SMART" id="SM00155">
    <property type="entry name" value="PLDc"/>
    <property type="match status" value="1"/>
</dbReference>
<dbReference type="Gene3D" id="3.30.870.10">
    <property type="entry name" value="Endonuclease Chain A"/>
    <property type="match status" value="1"/>
</dbReference>
<evidence type="ECO:0000256" key="1">
    <source>
        <dbReference type="ARBA" id="ARBA00022801"/>
    </source>
</evidence>
<evidence type="ECO:0000313" key="6">
    <source>
        <dbReference type="Proteomes" id="UP000608579"/>
    </source>
</evidence>
<sequence length="236" mass="26008">MKVKSVYLVVFAAFVAGAALASLALQPAEVLKTVSVTVTETNTQFSRITVTEYTGITKTLTSLSYTTVTEKVTTTRTVTRLVTITEEAGEGVEVLDICFSPDGDCLEVLLSFIQNARESVYVMIYVFTLDDVADALIDAAARGVDVKVLIEADSAFIRGSEYSRLAENGVEVRLDRNRYLMHNKVAVIDGRIVITGSMNWSFRGAFRNNENIIVLEDPNIAAEFIDEFNKLWRLAG</sequence>
<dbReference type="GO" id="GO:0016891">
    <property type="term" value="F:RNA endonuclease activity producing 5'-phosphomonoesters, hydrolytic mechanism"/>
    <property type="evidence" value="ECO:0007669"/>
    <property type="project" value="TreeGrafter"/>
</dbReference>
<dbReference type="PROSITE" id="PS50035">
    <property type="entry name" value="PLD"/>
    <property type="match status" value="1"/>
</dbReference>
<organism evidence="5 6">
    <name type="scientific">Caldiarchaeum subterraneum</name>
    <dbReference type="NCBI Taxonomy" id="311458"/>
    <lineage>
        <taxon>Archaea</taxon>
        <taxon>Nitrososphaerota</taxon>
        <taxon>Candidatus Caldarchaeales</taxon>
        <taxon>Candidatus Caldarchaeaceae</taxon>
        <taxon>Candidatus Caldarchaeum</taxon>
    </lineage>
</organism>
<dbReference type="EMBL" id="DQVM01000148">
    <property type="protein sequence ID" value="HIQ30391.1"/>
    <property type="molecule type" value="Genomic_DNA"/>
</dbReference>
<accession>A0A832ZZT7</accession>